<keyword evidence="3" id="KW-1185">Reference proteome</keyword>
<proteinExistence type="predicted"/>
<feature type="transmembrane region" description="Helical" evidence="1">
    <location>
        <begin position="191"/>
        <end position="216"/>
    </location>
</feature>
<organism evidence="2 3">
    <name type="scientific">Armillaria solidipes</name>
    <dbReference type="NCBI Taxonomy" id="1076256"/>
    <lineage>
        <taxon>Eukaryota</taxon>
        <taxon>Fungi</taxon>
        <taxon>Dikarya</taxon>
        <taxon>Basidiomycota</taxon>
        <taxon>Agaricomycotina</taxon>
        <taxon>Agaricomycetes</taxon>
        <taxon>Agaricomycetidae</taxon>
        <taxon>Agaricales</taxon>
        <taxon>Marasmiineae</taxon>
        <taxon>Physalacriaceae</taxon>
        <taxon>Armillaria</taxon>
    </lineage>
</organism>
<dbReference type="Proteomes" id="UP000218334">
    <property type="component" value="Unassembled WGS sequence"/>
</dbReference>
<dbReference type="AlphaFoldDB" id="A0A2H3B984"/>
<protein>
    <recommendedName>
        <fullName evidence="4">Transmembrane protein</fullName>
    </recommendedName>
</protein>
<accession>A0A2H3B984</accession>
<dbReference type="EMBL" id="KZ293436">
    <property type="protein sequence ID" value="PBK67439.1"/>
    <property type="molecule type" value="Genomic_DNA"/>
</dbReference>
<feature type="transmembrane region" description="Helical" evidence="1">
    <location>
        <begin position="244"/>
        <end position="266"/>
    </location>
</feature>
<keyword evidence="1" id="KW-0472">Membrane</keyword>
<keyword evidence="1" id="KW-1133">Transmembrane helix</keyword>
<name>A0A2H3B984_9AGAR</name>
<evidence type="ECO:0000313" key="3">
    <source>
        <dbReference type="Proteomes" id="UP000218334"/>
    </source>
</evidence>
<feature type="transmembrane region" description="Helical" evidence="1">
    <location>
        <begin position="55"/>
        <end position="75"/>
    </location>
</feature>
<keyword evidence="1" id="KW-0812">Transmembrane</keyword>
<feature type="transmembrane region" description="Helical" evidence="1">
    <location>
        <begin position="286"/>
        <end position="307"/>
    </location>
</feature>
<feature type="transmembrane region" description="Helical" evidence="1">
    <location>
        <begin position="82"/>
        <end position="99"/>
    </location>
</feature>
<gene>
    <name evidence="2" type="ORF">ARMSODRAFT_959020</name>
</gene>
<feature type="transmembrane region" description="Helical" evidence="1">
    <location>
        <begin position="141"/>
        <end position="159"/>
    </location>
</feature>
<evidence type="ECO:0000256" key="1">
    <source>
        <dbReference type="SAM" id="Phobius"/>
    </source>
</evidence>
<feature type="transmembrane region" description="Helical" evidence="1">
    <location>
        <begin position="105"/>
        <end position="129"/>
    </location>
</feature>
<reference evidence="3" key="1">
    <citation type="journal article" date="2017" name="Nat. Ecol. Evol.">
        <title>Genome expansion and lineage-specific genetic innovations in the forest pathogenic fungi Armillaria.</title>
        <authorList>
            <person name="Sipos G."/>
            <person name="Prasanna A.N."/>
            <person name="Walter M.C."/>
            <person name="O'Connor E."/>
            <person name="Balint B."/>
            <person name="Krizsan K."/>
            <person name="Kiss B."/>
            <person name="Hess J."/>
            <person name="Varga T."/>
            <person name="Slot J."/>
            <person name="Riley R."/>
            <person name="Boka B."/>
            <person name="Rigling D."/>
            <person name="Barry K."/>
            <person name="Lee J."/>
            <person name="Mihaltcheva S."/>
            <person name="LaButti K."/>
            <person name="Lipzen A."/>
            <person name="Waldron R."/>
            <person name="Moloney N.M."/>
            <person name="Sperisen C."/>
            <person name="Kredics L."/>
            <person name="Vagvoelgyi C."/>
            <person name="Patrignani A."/>
            <person name="Fitzpatrick D."/>
            <person name="Nagy I."/>
            <person name="Doyle S."/>
            <person name="Anderson J.B."/>
            <person name="Grigoriev I.V."/>
            <person name="Gueldener U."/>
            <person name="Muensterkoetter M."/>
            <person name="Nagy L.G."/>
        </authorList>
    </citation>
    <scope>NUCLEOTIDE SEQUENCE [LARGE SCALE GENOMIC DNA]</scope>
    <source>
        <strain evidence="3">28-4</strain>
    </source>
</reference>
<evidence type="ECO:0000313" key="2">
    <source>
        <dbReference type="EMBL" id="PBK67439.1"/>
    </source>
</evidence>
<sequence>MALEALIFNSNLVALSPDHDSVGFRDGANLSLPSIMASSPVCTLPFDSNPDIDGIGIRVATYLQLFIGIITLAISPRKAVDSWWAVIVTSLGLQIAAIVDYKQLSLYHALIVTWLAFPVFVMSFFYGFLSWSERISYEIRLGIGAHGVTYVAVNLWIWITVHSFGVQSECNDRVKFALFALGSPTGWVRYLVLYILGVWTFGIAVPFTIGVVFLCLRFAARFHPPLRTWFDATPTPKFTRKPSLNAVVAVLSAFNVFALVLSIWMVELMVSSNADIVEGGNDVWTFGQVIAMILVAGPLVTLWKTVLGEMRHTKGDSLEYRPAAALLDLIKKKWRNMRSGGDDLESMGRCSNSSDCELQGVDSTVVDRPGA</sequence>
<evidence type="ECO:0008006" key="4">
    <source>
        <dbReference type="Google" id="ProtNLM"/>
    </source>
</evidence>